<dbReference type="EMBL" id="FUWY01000002">
    <property type="protein sequence ID" value="SJZ57672.1"/>
    <property type="molecule type" value="Genomic_DNA"/>
</dbReference>
<feature type="transmembrane region" description="Helical" evidence="1">
    <location>
        <begin position="274"/>
        <end position="307"/>
    </location>
</feature>
<feature type="transmembrane region" description="Helical" evidence="1">
    <location>
        <begin position="61"/>
        <end position="84"/>
    </location>
</feature>
<feature type="transmembrane region" description="Helical" evidence="1">
    <location>
        <begin position="376"/>
        <end position="395"/>
    </location>
</feature>
<feature type="transmembrane region" description="Helical" evidence="1">
    <location>
        <begin position="96"/>
        <end position="115"/>
    </location>
</feature>
<feature type="transmembrane region" description="Helical" evidence="1">
    <location>
        <begin position="161"/>
        <end position="180"/>
    </location>
</feature>
<keyword evidence="3" id="KW-1185">Reference proteome</keyword>
<feature type="transmembrane region" description="Helical" evidence="1">
    <location>
        <begin position="424"/>
        <end position="447"/>
    </location>
</feature>
<dbReference type="AlphaFoldDB" id="A0A1T4LSH1"/>
<reference evidence="3" key="1">
    <citation type="submission" date="2017-02" db="EMBL/GenBank/DDBJ databases">
        <authorList>
            <person name="Varghese N."/>
            <person name="Submissions S."/>
        </authorList>
    </citation>
    <scope>NUCLEOTIDE SEQUENCE [LARGE SCALE GENOMIC DNA]</scope>
    <source>
        <strain evidence="3">ATCC 25662</strain>
    </source>
</reference>
<gene>
    <name evidence="2" type="ORF">SAMN02745191_1022</name>
</gene>
<protein>
    <recommendedName>
        <fullName evidence="4">Dolichyl-phosphate-mannose-protein mannosyltransferase</fullName>
    </recommendedName>
</protein>
<dbReference type="RefSeq" id="WP_078711445.1">
    <property type="nucleotide sequence ID" value="NZ_FUWY01000002.1"/>
</dbReference>
<evidence type="ECO:0008006" key="4">
    <source>
        <dbReference type="Google" id="ProtNLM"/>
    </source>
</evidence>
<sequence>MNMIKILLVLISLIGIFTGVGIAILDKLNIERKGFAAPIGFVVFLTLLQLLYYPAQIFNLSFNWIIGSSFIVLIIGTLLTLKNIKKVVENLLRKDTLIVLGVFIVFIIVFSKLFIDIEFSDSPMYLNYISQNINIEQLNMFNLYSGLPGAEWDGLYLYQGYFHFASFLCWLINIPFYLLGKPGYVENIMISTWGLGMLYSLISSMFIVNIIKYFKLKNKWFEFCLLFFTLFYSNFYYWRVAFSFYGNTFRTLLATMLIFYAYRWLKEENENIKYVIPFIVGAGLACSSSYLFISFAILYCLAVYLFVIKKERTFVDMSIFVLPIAIYATVMFCRTNIYIGAAFLIVFSTYYLGRFTRPIRKLIINIEEFLFNNAKLIFFIVVPVAAILFSAYINFFKPEYLYNYSYYFQDHQKYDMVKDYTFVYSFWIDNIMNALRWIGVILVIIYAKTKEDKFIKMMILLILFVFLNPLTTTAISYLIASNVFYRTVEVLFNPFTELILLIYIYQAIQWQKLWQWIFEFILIGVVILGHAFSWLGYEEGLYTFYFIGGKNTESLYKIEPHEFKSIKFLQEELKNHPQDDQLTIISQVNGVRTFIPEAYQIFTSRDYFYPFIRVDWVFYDITRRHYDWEEKYDDIPYERACEFIKDYDVDYSLIRYWENPEFDKETDKCMDTLFDSGIVKVKRSK</sequence>
<dbReference type="STRING" id="118967.SAMN02745191_1022"/>
<organism evidence="2 3">
    <name type="scientific">Anaerorhabdus furcosa</name>
    <dbReference type="NCBI Taxonomy" id="118967"/>
    <lineage>
        <taxon>Bacteria</taxon>
        <taxon>Bacillati</taxon>
        <taxon>Bacillota</taxon>
        <taxon>Erysipelotrichia</taxon>
        <taxon>Erysipelotrichales</taxon>
        <taxon>Erysipelotrichaceae</taxon>
        <taxon>Anaerorhabdus</taxon>
    </lineage>
</organism>
<feature type="transmembrane region" description="Helical" evidence="1">
    <location>
        <begin position="314"/>
        <end position="331"/>
    </location>
</feature>
<feature type="transmembrane region" description="Helical" evidence="1">
    <location>
        <begin position="220"/>
        <end position="237"/>
    </location>
</feature>
<proteinExistence type="predicted"/>
<feature type="transmembrane region" description="Helical" evidence="1">
    <location>
        <begin position="192"/>
        <end position="214"/>
    </location>
</feature>
<feature type="transmembrane region" description="Helical" evidence="1">
    <location>
        <begin position="459"/>
        <end position="479"/>
    </location>
</feature>
<feature type="transmembrane region" description="Helical" evidence="1">
    <location>
        <begin position="37"/>
        <end position="55"/>
    </location>
</feature>
<accession>A0A1T4LSH1</accession>
<evidence type="ECO:0000313" key="2">
    <source>
        <dbReference type="EMBL" id="SJZ57672.1"/>
    </source>
</evidence>
<evidence type="ECO:0000313" key="3">
    <source>
        <dbReference type="Proteomes" id="UP000243297"/>
    </source>
</evidence>
<keyword evidence="1" id="KW-0812">Transmembrane</keyword>
<feature type="transmembrane region" description="Helical" evidence="1">
    <location>
        <begin position="337"/>
        <end position="355"/>
    </location>
</feature>
<name>A0A1T4LSH1_9FIRM</name>
<dbReference type="Proteomes" id="UP000243297">
    <property type="component" value="Unassembled WGS sequence"/>
</dbReference>
<keyword evidence="1" id="KW-0472">Membrane</keyword>
<feature type="transmembrane region" description="Helical" evidence="1">
    <location>
        <begin position="6"/>
        <end position="25"/>
    </location>
</feature>
<keyword evidence="1" id="KW-1133">Transmembrane helix</keyword>
<evidence type="ECO:0000256" key="1">
    <source>
        <dbReference type="SAM" id="Phobius"/>
    </source>
</evidence>
<feature type="transmembrane region" description="Helical" evidence="1">
    <location>
        <begin position="517"/>
        <end position="537"/>
    </location>
</feature>
<feature type="transmembrane region" description="Helical" evidence="1">
    <location>
        <begin position="485"/>
        <end position="505"/>
    </location>
</feature>